<sequence length="51" mass="5676">MTSDSLLLMLNLKLSLYFMFNSSTCLLSFKFALAASSGLMTYSNPEIQSFP</sequence>
<organism evidence="1 2">
    <name type="scientific">Medicago truncatula</name>
    <name type="common">Barrel medic</name>
    <name type="synonym">Medicago tribuloides</name>
    <dbReference type="NCBI Taxonomy" id="3880"/>
    <lineage>
        <taxon>Eukaryota</taxon>
        <taxon>Viridiplantae</taxon>
        <taxon>Streptophyta</taxon>
        <taxon>Embryophyta</taxon>
        <taxon>Tracheophyta</taxon>
        <taxon>Spermatophyta</taxon>
        <taxon>Magnoliopsida</taxon>
        <taxon>eudicotyledons</taxon>
        <taxon>Gunneridae</taxon>
        <taxon>Pentapetalae</taxon>
        <taxon>rosids</taxon>
        <taxon>fabids</taxon>
        <taxon>Fabales</taxon>
        <taxon>Fabaceae</taxon>
        <taxon>Papilionoideae</taxon>
        <taxon>50 kb inversion clade</taxon>
        <taxon>NPAAA clade</taxon>
        <taxon>Hologalegina</taxon>
        <taxon>IRL clade</taxon>
        <taxon>Trifolieae</taxon>
        <taxon>Medicago</taxon>
    </lineage>
</organism>
<dbReference type="Gramene" id="rna13915">
    <property type="protein sequence ID" value="RHN66006.1"/>
    <property type="gene ID" value="gene13915"/>
</dbReference>
<name>A0A396IK06_MEDTR</name>
<protein>
    <submittedName>
        <fullName evidence="1">Uncharacterized protein</fullName>
    </submittedName>
</protein>
<reference evidence="2" key="1">
    <citation type="journal article" date="2018" name="Nat. Plants">
        <title>Whole-genome landscape of Medicago truncatula symbiotic genes.</title>
        <authorList>
            <person name="Pecrix Y."/>
            <person name="Staton S.E."/>
            <person name="Sallet E."/>
            <person name="Lelandais-Briere C."/>
            <person name="Moreau S."/>
            <person name="Carrere S."/>
            <person name="Blein T."/>
            <person name="Jardinaud M.F."/>
            <person name="Latrasse D."/>
            <person name="Zouine M."/>
            <person name="Zahm M."/>
            <person name="Kreplak J."/>
            <person name="Mayjonade B."/>
            <person name="Satge C."/>
            <person name="Perez M."/>
            <person name="Cauet S."/>
            <person name="Marande W."/>
            <person name="Chantry-Darmon C."/>
            <person name="Lopez-Roques C."/>
            <person name="Bouchez O."/>
            <person name="Berard A."/>
            <person name="Debelle F."/>
            <person name="Munos S."/>
            <person name="Bendahmane A."/>
            <person name="Berges H."/>
            <person name="Niebel A."/>
            <person name="Buitink J."/>
            <person name="Frugier F."/>
            <person name="Benhamed M."/>
            <person name="Crespi M."/>
            <person name="Gouzy J."/>
            <person name="Gamas P."/>
        </authorList>
    </citation>
    <scope>NUCLEOTIDE SEQUENCE [LARGE SCALE GENOMIC DNA]</scope>
    <source>
        <strain evidence="2">cv. Jemalong A17</strain>
    </source>
</reference>
<dbReference type="EMBL" id="PSQE01000003">
    <property type="protein sequence ID" value="RHN66006.1"/>
    <property type="molecule type" value="Genomic_DNA"/>
</dbReference>
<evidence type="ECO:0000313" key="1">
    <source>
        <dbReference type="EMBL" id="RHN66006.1"/>
    </source>
</evidence>
<gene>
    <name evidence="1" type="ORF">MtrunA17_Chr3g0086101</name>
</gene>
<accession>A0A396IK06</accession>
<evidence type="ECO:0000313" key="2">
    <source>
        <dbReference type="Proteomes" id="UP000265566"/>
    </source>
</evidence>
<proteinExistence type="predicted"/>
<comment type="caution">
    <text evidence="1">The sequence shown here is derived from an EMBL/GenBank/DDBJ whole genome shotgun (WGS) entry which is preliminary data.</text>
</comment>
<dbReference type="AlphaFoldDB" id="A0A396IK06"/>
<dbReference type="Proteomes" id="UP000265566">
    <property type="component" value="Chromosome 3"/>
</dbReference>